<evidence type="ECO:0000256" key="1">
    <source>
        <dbReference type="ARBA" id="ARBA00007191"/>
    </source>
</evidence>
<organism evidence="4 5">
    <name type="scientific">Lasallia pustulata</name>
    <dbReference type="NCBI Taxonomy" id="136370"/>
    <lineage>
        <taxon>Eukaryota</taxon>
        <taxon>Fungi</taxon>
        <taxon>Dikarya</taxon>
        <taxon>Ascomycota</taxon>
        <taxon>Pezizomycotina</taxon>
        <taxon>Lecanoromycetes</taxon>
        <taxon>OSLEUM clade</taxon>
        <taxon>Umbilicariomycetidae</taxon>
        <taxon>Umbilicariales</taxon>
        <taxon>Umbilicariaceae</taxon>
        <taxon>Lasallia</taxon>
    </lineage>
</organism>
<reference evidence="5" key="1">
    <citation type="submission" date="2017-03" db="EMBL/GenBank/DDBJ databases">
        <authorList>
            <person name="Sharma R."/>
            <person name="Thines M."/>
        </authorList>
    </citation>
    <scope>NUCLEOTIDE SEQUENCE [LARGE SCALE GENOMIC DNA]</scope>
</reference>
<sequence>MTQSTVGISTGAVSAVGTLLTFRQPASTLDNLTRLASKPGVQSTLIISKADGSIIRSTGLLSSSPPVSSVSSLHSPVSNTFPINHGPDSDTAKETHDEAGDYGDKREGRVQTAEDIAKMVYSFVSAAGGLVEGLNKGDEVKLLRLRTRKNELVIVPDAKFLLVVIHDTPPA</sequence>
<dbReference type="InterPro" id="IPR004942">
    <property type="entry name" value="Roadblock/LAMTOR2_dom"/>
</dbReference>
<dbReference type="Gene3D" id="3.30.450.30">
    <property type="entry name" value="Dynein light chain 2a, cytoplasmic"/>
    <property type="match status" value="1"/>
</dbReference>
<dbReference type="SMART" id="SM00960">
    <property type="entry name" value="Robl_LC7"/>
    <property type="match status" value="1"/>
</dbReference>
<dbReference type="SUPFAM" id="SSF103196">
    <property type="entry name" value="Roadblock/LC7 domain"/>
    <property type="match status" value="1"/>
</dbReference>
<keyword evidence="5" id="KW-1185">Reference proteome</keyword>
<feature type="compositionally biased region" description="Low complexity" evidence="2">
    <location>
        <begin position="65"/>
        <end position="78"/>
    </location>
</feature>
<feature type="domain" description="Roadblock/LAMTOR2" evidence="3">
    <location>
        <begin position="28"/>
        <end position="166"/>
    </location>
</feature>
<dbReference type="PANTHER" id="PTHR10779">
    <property type="entry name" value="DYNEIN LIGHT CHAIN ROADBLOCK"/>
    <property type="match status" value="1"/>
</dbReference>
<evidence type="ECO:0000259" key="3">
    <source>
        <dbReference type="SMART" id="SM00960"/>
    </source>
</evidence>
<dbReference type="EMBL" id="FWEW01003727">
    <property type="protein sequence ID" value="SLM40517.1"/>
    <property type="molecule type" value="Genomic_DNA"/>
</dbReference>
<evidence type="ECO:0000313" key="4">
    <source>
        <dbReference type="EMBL" id="SLM40517.1"/>
    </source>
</evidence>
<dbReference type="Proteomes" id="UP000192927">
    <property type="component" value="Unassembled WGS sequence"/>
</dbReference>
<protein>
    <submittedName>
        <fullName evidence="4">Dynein light chain-related</fullName>
    </submittedName>
</protein>
<feature type="compositionally biased region" description="Basic and acidic residues" evidence="2">
    <location>
        <begin position="87"/>
        <end position="106"/>
    </location>
</feature>
<dbReference type="Pfam" id="PF03259">
    <property type="entry name" value="Robl_LC7"/>
    <property type="match status" value="1"/>
</dbReference>
<dbReference type="AlphaFoldDB" id="A0A1W5DBK7"/>
<comment type="similarity">
    <text evidence="1">Belongs to the GAMAD family.</text>
</comment>
<evidence type="ECO:0000256" key="2">
    <source>
        <dbReference type="SAM" id="MobiDB-lite"/>
    </source>
</evidence>
<evidence type="ECO:0000313" key="5">
    <source>
        <dbReference type="Proteomes" id="UP000192927"/>
    </source>
</evidence>
<feature type="region of interest" description="Disordered" evidence="2">
    <location>
        <begin position="65"/>
        <end position="106"/>
    </location>
</feature>
<accession>A0A1W5DBK7</accession>
<proteinExistence type="inferred from homology"/>
<name>A0A1W5DBK7_9LECA</name>